<sequence length="167" mass="17821">MISFRLFLFPALAALSACVGTTIEQPPIEYQTSKALQARSSTAFTMRTHTRETGVRKEITGVPCEFTGQGFKSNFTTPAIVKAPELGGRTQVASVSCVYNGETKHVVLEPYNKTLADINASSNSSAAASGLVGAFIGSISAGIQKSRRDPSEDVYAYRDSSVVFADQ</sequence>
<protein>
    <recommendedName>
        <fullName evidence="3">Lipoprotein</fullName>
    </recommendedName>
</protein>
<comment type="caution">
    <text evidence="1">The sequence shown here is derived from an EMBL/GenBank/DDBJ whole genome shotgun (WGS) entry which is preliminary data.</text>
</comment>
<evidence type="ECO:0000313" key="2">
    <source>
        <dbReference type="Proteomes" id="UP000444174"/>
    </source>
</evidence>
<dbReference type="AlphaFoldDB" id="A0A843YHM7"/>
<organism evidence="1 2">
    <name type="scientific">Tritonibacter litoralis</name>
    <dbReference type="NCBI Taxonomy" id="2662264"/>
    <lineage>
        <taxon>Bacteria</taxon>
        <taxon>Pseudomonadati</taxon>
        <taxon>Pseudomonadota</taxon>
        <taxon>Alphaproteobacteria</taxon>
        <taxon>Rhodobacterales</taxon>
        <taxon>Paracoccaceae</taxon>
        <taxon>Tritonibacter</taxon>
    </lineage>
</organism>
<dbReference type="RefSeq" id="WP_153215725.1">
    <property type="nucleotide sequence ID" value="NZ_WIBF01000005.1"/>
</dbReference>
<evidence type="ECO:0008006" key="3">
    <source>
        <dbReference type="Google" id="ProtNLM"/>
    </source>
</evidence>
<evidence type="ECO:0000313" key="1">
    <source>
        <dbReference type="EMBL" id="MQQ08782.1"/>
    </source>
</evidence>
<name>A0A843YHM7_9RHOB</name>
<reference evidence="1 2" key="1">
    <citation type="submission" date="2019-10" db="EMBL/GenBank/DDBJ databases">
        <title>Epibacterium sp. nov., isolated from seawater.</title>
        <authorList>
            <person name="Zhang X."/>
            <person name="Li N."/>
        </authorList>
    </citation>
    <scope>NUCLEOTIDE SEQUENCE [LARGE SCALE GENOMIC DNA]</scope>
    <source>
        <strain evidence="1 2">SM1979</strain>
    </source>
</reference>
<gene>
    <name evidence="1" type="ORF">GFB49_09980</name>
</gene>
<dbReference type="EMBL" id="WIBF01000005">
    <property type="protein sequence ID" value="MQQ08782.1"/>
    <property type="molecule type" value="Genomic_DNA"/>
</dbReference>
<keyword evidence="2" id="KW-1185">Reference proteome</keyword>
<dbReference type="Proteomes" id="UP000444174">
    <property type="component" value="Unassembled WGS sequence"/>
</dbReference>
<dbReference type="PROSITE" id="PS51257">
    <property type="entry name" value="PROKAR_LIPOPROTEIN"/>
    <property type="match status" value="1"/>
</dbReference>
<proteinExistence type="predicted"/>
<accession>A0A843YHM7</accession>